<name>A0A562SG59_9BACT</name>
<proteinExistence type="predicted"/>
<comment type="caution">
    <text evidence="1">The sequence shown here is derived from an EMBL/GenBank/DDBJ whole genome shotgun (WGS) entry which is preliminary data.</text>
</comment>
<dbReference type="InterPro" id="IPR005358">
    <property type="entry name" value="Puta_zinc/iron-chelating_dom"/>
</dbReference>
<protein>
    <submittedName>
        <fullName evidence="1">Uncharacterized protein</fullName>
    </submittedName>
</protein>
<sequence length="207" mass="23821">MGIVCENGCAVKKGLCRCIFSKGSTKDTQLHLPAAEGKSFQLSYICSMADDILHNWEKKAAEHQKEYGRFLKRADKNKVLKQLPDLHEEAFEKVDCLQCANCCKNYSPRFKTPDIKRISKHLRMKESAFIDAYLRLDEEGDYVVNTKPCPFLGADNYCSIYEERPSDCERFPYTDEDVILKRPHLTLKNSTFCPATYYVLEKLLAVK</sequence>
<keyword evidence="2" id="KW-1185">Reference proteome</keyword>
<evidence type="ECO:0000313" key="1">
    <source>
        <dbReference type="EMBL" id="TWI80218.1"/>
    </source>
</evidence>
<accession>A0A562SG59</accession>
<dbReference type="EMBL" id="VLLE01000005">
    <property type="protein sequence ID" value="TWI80218.1"/>
    <property type="molecule type" value="Genomic_DNA"/>
</dbReference>
<dbReference type="Proteomes" id="UP000316167">
    <property type="component" value="Unassembled WGS sequence"/>
</dbReference>
<reference evidence="1 2" key="1">
    <citation type="journal article" date="2015" name="Stand. Genomic Sci.">
        <title>Genomic Encyclopedia of Bacterial and Archaeal Type Strains, Phase III: the genomes of soil and plant-associated and newly described type strains.</title>
        <authorList>
            <person name="Whitman W.B."/>
            <person name="Woyke T."/>
            <person name="Klenk H.P."/>
            <person name="Zhou Y."/>
            <person name="Lilburn T.G."/>
            <person name="Beck B.J."/>
            <person name="De Vos P."/>
            <person name="Vandamme P."/>
            <person name="Eisen J.A."/>
            <person name="Garrity G."/>
            <person name="Hugenholtz P."/>
            <person name="Kyrpides N.C."/>
        </authorList>
    </citation>
    <scope>NUCLEOTIDE SEQUENCE [LARGE SCALE GENOMIC DNA]</scope>
    <source>
        <strain evidence="1 2">CGMCC 1.7271</strain>
    </source>
</reference>
<dbReference type="PANTHER" id="PTHR35866">
    <property type="entry name" value="PUTATIVE-RELATED"/>
    <property type="match status" value="1"/>
</dbReference>
<gene>
    <name evidence="1" type="ORF">IQ13_2890</name>
</gene>
<evidence type="ECO:0000313" key="2">
    <source>
        <dbReference type="Proteomes" id="UP000316167"/>
    </source>
</evidence>
<dbReference type="Pfam" id="PF03692">
    <property type="entry name" value="CxxCxxCC"/>
    <property type="match status" value="1"/>
</dbReference>
<organism evidence="1 2">
    <name type="scientific">Lacibacter cauensis</name>
    <dbReference type="NCBI Taxonomy" id="510947"/>
    <lineage>
        <taxon>Bacteria</taxon>
        <taxon>Pseudomonadati</taxon>
        <taxon>Bacteroidota</taxon>
        <taxon>Chitinophagia</taxon>
        <taxon>Chitinophagales</taxon>
        <taxon>Chitinophagaceae</taxon>
        <taxon>Lacibacter</taxon>
    </lineage>
</organism>
<dbReference type="AlphaFoldDB" id="A0A562SG59"/>
<dbReference type="PANTHER" id="PTHR35866:SF1">
    <property type="entry name" value="YKGJ FAMILY CYSTEINE CLUSTER PROTEIN"/>
    <property type="match status" value="1"/>
</dbReference>